<dbReference type="Gene3D" id="3.40.50.300">
    <property type="entry name" value="P-loop containing nucleotide triphosphate hydrolases"/>
    <property type="match status" value="1"/>
</dbReference>
<proteinExistence type="predicted"/>
<keyword evidence="2" id="KW-0067">ATP-binding</keyword>
<reference evidence="2 3" key="1">
    <citation type="journal article" date="2019" name="Antonie Van Leeuwenhoek">
        <title>Description of 'Ca. Methylobacter oryzae' KRF1, a novel species from the environmentally important Methylobacter clade 2.</title>
        <authorList>
            <person name="Khatri K."/>
            <person name="Mohite J.A."/>
            <person name="Pandit P.S."/>
            <person name="Bahulikar R."/>
            <person name="Rahalkar M.C."/>
        </authorList>
    </citation>
    <scope>NUCLEOTIDE SEQUENCE [LARGE SCALE GENOMIC DNA]</scope>
    <source>
        <strain evidence="2 3">KRF1</strain>
    </source>
</reference>
<dbReference type="InterPro" id="IPR011545">
    <property type="entry name" value="DEAD/DEAH_box_helicase_dom"/>
</dbReference>
<gene>
    <name evidence="2" type="ORF">EKO24_006280</name>
</gene>
<feature type="domain" description="Helicase ATP-binding" evidence="1">
    <location>
        <begin position="112"/>
        <end position="317"/>
    </location>
</feature>
<dbReference type="PANTHER" id="PTHR47957">
    <property type="entry name" value="ATP-DEPENDENT HELICASE HRQ1"/>
    <property type="match status" value="1"/>
</dbReference>
<keyword evidence="2" id="KW-0378">Hydrolase</keyword>
<dbReference type="Proteomes" id="UP000733744">
    <property type="component" value="Unassembled WGS sequence"/>
</dbReference>
<accession>A0ABY3CCR6</accession>
<dbReference type="SUPFAM" id="SSF52540">
    <property type="entry name" value="P-loop containing nucleoside triphosphate hydrolases"/>
    <property type="match status" value="1"/>
</dbReference>
<protein>
    <submittedName>
        <fullName evidence="2">DEAD/DEAH box helicase</fullName>
    </submittedName>
</protein>
<evidence type="ECO:0000259" key="1">
    <source>
        <dbReference type="PROSITE" id="PS51192"/>
    </source>
</evidence>
<evidence type="ECO:0000313" key="2">
    <source>
        <dbReference type="EMBL" id="TRX00164.1"/>
    </source>
</evidence>
<evidence type="ECO:0000313" key="3">
    <source>
        <dbReference type="Proteomes" id="UP000733744"/>
    </source>
</evidence>
<keyword evidence="2" id="KW-0347">Helicase</keyword>
<comment type="caution">
    <text evidence="2">The sequence shown here is derived from an EMBL/GenBank/DDBJ whole genome shotgun (WGS) entry which is preliminary data.</text>
</comment>
<dbReference type="InterPro" id="IPR027417">
    <property type="entry name" value="P-loop_NTPase"/>
</dbReference>
<sequence length="326" mass="36789">MSSYFQPLIAQLSQRSAEATLSVLGISDPTLRQFLSEQFNQPLGDSNNFLADPVFEAIFGWEEANISMERLAGSLLERLLLDAMDNPPVDLKDYAFRKDWQPYQHQYKSWLKLSESKPQSIVITSGTGSGKTECFMVPVLNDLVRQYELQKQPLIGVQALFIYPLNALINSQRDRLRAWTDSFGNGVRFCLYNGNTPDKATSFNQTQTPNEILSRALLRSEPPPLLVTNSTMLEYMLVRQVDSPILQKSQGKLRWIVLDEAHTYIGSQAAELSLLLRRVLHGFAVNAEDVRFVATSATIGDKDNVSLQRYLADLAGISQDQVMWLH</sequence>
<dbReference type="PROSITE" id="PS51192">
    <property type="entry name" value="HELICASE_ATP_BIND_1"/>
    <property type="match status" value="1"/>
</dbReference>
<keyword evidence="2" id="KW-0547">Nucleotide-binding</keyword>
<dbReference type="RefSeq" id="WP_127030786.1">
    <property type="nucleotide sequence ID" value="NZ_RYFG02000039.1"/>
</dbReference>
<name>A0ABY3CCR6_9GAMM</name>
<dbReference type="EMBL" id="RYFG02000039">
    <property type="protein sequence ID" value="TRX00164.1"/>
    <property type="molecule type" value="Genomic_DNA"/>
</dbReference>
<dbReference type="GO" id="GO:0004386">
    <property type="term" value="F:helicase activity"/>
    <property type="evidence" value="ECO:0007669"/>
    <property type="project" value="UniProtKB-KW"/>
</dbReference>
<organism evidence="2 3">
    <name type="scientific">Candidatus Methylobacter oryzae</name>
    <dbReference type="NCBI Taxonomy" id="2497749"/>
    <lineage>
        <taxon>Bacteria</taxon>
        <taxon>Pseudomonadati</taxon>
        <taxon>Pseudomonadota</taxon>
        <taxon>Gammaproteobacteria</taxon>
        <taxon>Methylococcales</taxon>
        <taxon>Methylococcaceae</taxon>
        <taxon>Methylobacter</taxon>
    </lineage>
</organism>
<dbReference type="PANTHER" id="PTHR47957:SF3">
    <property type="entry name" value="ATP-DEPENDENT HELICASE HRQ1"/>
    <property type="match status" value="1"/>
</dbReference>
<keyword evidence="3" id="KW-1185">Reference proteome</keyword>
<dbReference type="SMART" id="SM00487">
    <property type="entry name" value="DEXDc"/>
    <property type="match status" value="1"/>
</dbReference>
<dbReference type="Pfam" id="PF00270">
    <property type="entry name" value="DEAD"/>
    <property type="match status" value="1"/>
</dbReference>
<dbReference type="InterPro" id="IPR014001">
    <property type="entry name" value="Helicase_ATP-bd"/>
</dbReference>